<comment type="caution">
    <text evidence="2">The sequence shown here is derived from an EMBL/GenBank/DDBJ whole genome shotgun (WGS) entry which is preliminary data.</text>
</comment>
<reference evidence="2" key="1">
    <citation type="submission" date="2017-07" db="EMBL/GenBank/DDBJ databases">
        <title>Taro Niue Genome Assembly and Annotation.</title>
        <authorList>
            <person name="Atibalentja N."/>
            <person name="Keating K."/>
            <person name="Fields C.J."/>
        </authorList>
    </citation>
    <scope>NUCLEOTIDE SEQUENCE</scope>
    <source>
        <strain evidence="2">Niue_2</strain>
        <tissue evidence="2">Leaf</tissue>
    </source>
</reference>
<accession>A0A843TVS2</accession>
<feature type="compositionally biased region" description="Low complexity" evidence="1">
    <location>
        <begin position="80"/>
        <end position="89"/>
    </location>
</feature>
<gene>
    <name evidence="2" type="ORF">Taro_007578</name>
</gene>
<evidence type="ECO:0000256" key="1">
    <source>
        <dbReference type="SAM" id="MobiDB-lite"/>
    </source>
</evidence>
<protein>
    <submittedName>
        <fullName evidence="2">Uncharacterized protein</fullName>
    </submittedName>
</protein>
<name>A0A843TVS2_COLES</name>
<feature type="compositionally biased region" description="Low complexity" evidence="1">
    <location>
        <begin position="137"/>
        <end position="148"/>
    </location>
</feature>
<keyword evidence="3" id="KW-1185">Reference proteome</keyword>
<evidence type="ECO:0000313" key="3">
    <source>
        <dbReference type="Proteomes" id="UP000652761"/>
    </source>
</evidence>
<feature type="region of interest" description="Disordered" evidence="1">
    <location>
        <begin position="17"/>
        <end position="174"/>
    </location>
</feature>
<dbReference type="EMBL" id="NMUH01000240">
    <property type="protein sequence ID" value="MQL75195.1"/>
    <property type="molecule type" value="Genomic_DNA"/>
</dbReference>
<evidence type="ECO:0000313" key="2">
    <source>
        <dbReference type="EMBL" id="MQL75195.1"/>
    </source>
</evidence>
<proteinExistence type="predicted"/>
<dbReference type="Proteomes" id="UP000652761">
    <property type="component" value="Unassembled WGS sequence"/>
</dbReference>
<feature type="compositionally biased region" description="Basic and acidic residues" evidence="1">
    <location>
        <begin position="43"/>
        <end position="54"/>
    </location>
</feature>
<organism evidence="2 3">
    <name type="scientific">Colocasia esculenta</name>
    <name type="common">Wild taro</name>
    <name type="synonym">Arum esculentum</name>
    <dbReference type="NCBI Taxonomy" id="4460"/>
    <lineage>
        <taxon>Eukaryota</taxon>
        <taxon>Viridiplantae</taxon>
        <taxon>Streptophyta</taxon>
        <taxon>Embryophyta</taxon>
        <taxon>Tracheophyta</taxon>
        <taxon>Spermatophyta</taxon>
        <taxon>Magnoliopsida</taxon>
        <taxon>Liliopsida</taxon>
        <taxon>Araceae</taxon>
        <taxon>Aroideae</taxon>
        <taxon>Colocasieae</taxon>
        <taxon>Colocasia</taxon>
    </lineage>
</organism>
<feature type="compositionally biased region" description="Basic and acidic residues" evidence="1">
    <location>
        <begin position="61"/>
        <end position="79"/>
    </location>
</feature>
<sequence>MPNSPAYLLTHKTCKNTYRPPWSNNGHTLATKPGGVTPPRWGDATERWFPRAAEKSTGIGRETERARERGATGREEAHDLLLLSSSSLDPDPPWLASETDNRGRGGTQPPSSSSLPARRRPPQGIAAVAEQQGGGDSNSTSSGSSSKQQQRRPQWCGPAVAGADGGHPGQRRRQ</sequence>
<dbReference type="AlphaFoldDB" id="A0A843TVS2"/>